<dbReference type="Pfam" id="PF00561">
    <property type="entry name" value="Abhydrolase_1"/>
    <property type="match status" value="1"/>
</dbReference>
<dbReference type="InterPro" id="IPR000073">
    <property type="entry name" value="AB_hydrolase_1"/>
</dbReference>
<dbReference type="InterPro" id="IPR029058">
    <property type="entry name" value="AB_hydrolase_fold"/>
</dbReference>
<organism evidence="3 4">
    <name type="scientific">Polaromonas eurypsychrophila</name>
    <dbReference type="NCBI Taxonomy" id="1614635"/>
    <lineage>
        <taxon>Bacteria</taxon>
        <taxon>Pseudomonadati</taxon>
        <taxon>Pseudomonadota</taxon>
        <taxon>Betaproteobacteria</taxon>
        <taxon>Burkholderiales</taxon>
        <taxon>Comamonadaceae</taxon>
        <taxon>Polaromonas</taxon>
    </lineage>
</organism>
<dbReference type="EMBL" id="BMIG01000003">
    <property type="protein sequence ID" value="GGA92840.1"/>
    <property type="molecule type" value="Genomic_DNA"/>
</dbReference>
<protein>
    <submittedName>
        <fullName evidence="3">Alpha/beta hydrolase</fullName>
    </submittedName>
</protein>
<dbReference type="InterPro" id="IPR000639">
    <property type="entry name" value="Epox_hydrolase-like"/>
</dbReference>
<dbReference type="Gene3D" id="3.40.50.1820">
    <property type="entry name" value="alpha/beta hydrolase"/>
    <property type="match status" value="1"/>
</dbReference>
<name>A0A916SCE1_9BURK</name>
<feature type="domain" description="AB hydrolase-1" evidence="2">
    <location>
        <begin position="30"/>
        <end position="294"/>
    </location>
</feature>
<evidence type="ECO:0000313" key="3">
    <source>
        <dbReference type="EMBL" id="GGA92840.1"/>
    </source>
</evidence>
<proteinExistence type="predicted"/>
<gene>
    <name evidence="3" type="ORF">GCM10011496_12310</name>
</gene>
<dbReference type="SUPFAM" id="SSF53474">
    <property type="entry name" value="alpha/beta-Hydrolases"/>
    <property type="match status" value="1"/>
</dbReference>
<dbReference type="PRINTS" id="PR00412">
    <property type="entry name" value="EPOXHYDRLASE"/>
</dbReference>
<keyword evidence="4" id="KW-1185">Reference proteome</keyword>
<accession>A0A916SCE1</accession>
<dbReference type="GO" id="GO:0016787">
    <property type="term" value="F:hydrolase activity"/>
    <property type="evidence" value="ECO:0007669"/>
    <property type="project" value="UniProtKB-KW"/>
</dbReference>
<reference evidence="3" key="1">
    <citation type="journal article" date="2014" name="Int. J. Syst. Evol. Microbiol.">
        <title>Complete genome sequence of Corynebacterium casei LMG S-19264T (=DSM 44701T), isolated from a smear-ripened cheese.</title>
        <authorList>
            <consortium name="US DOE Joint Genome Institute (JGI-PGF)"/>
            <person name="Walter F."/>
            <person name="Albersmeier A."/>
            <person name="Kalinowski J."/>
            <person name="Ruckert C."/>
        </authorList>
    </citation>
    <scope>NUCLEOTIDE SEQUENCE</scope>
    <source>
        <strain evidence="3">CGMCC 1.15322</strain>
    </source>
</reference>
<evidence type="ECO:0000259" key="2">
    <source>
        <dbReference type="Pfam" id="PF00561"/>
    </source>
</evidence>
<dbReference type="Proteomes" id="UP000620596">
    <property type="component" value="Unassembled WGS sequence"/>
</dbReference>
<evidence type="ECO:0000256" key="1">
    <source>
        <dbReference type="ARBA" id="ARBA00022801"/>
    </source>
</evidence>
<reference evidence="3" key="2">
    <citation type="submission" date="2020-09" db="EMBL/GenBank/DDBJ databases">
        <authorList>
            <person name="Sun Q."/>
            <person name="Zhou Y."/>
        </authorList>
    </citation>
    <scope>NUCLEOTIDE SEQUENCE</scope>
    <source>
        <strain evidence="3">CGMCC 1.15322</strain>
    </source>
</reference>
<dbReference type="AlphaFoldDB" id="A0A916SCE1"/>
<sequence length="309" mass="33740">MHSIMIQTRLLTLPHGITLSCRMAGDERRPVLMFLHGFPEAAFVWDGLLEHFAQPENGGYFCIAPNLRGFEQSSAPPDATAYRAKHLVQDIAALIARIAPGGQLEALVAHDWGGAVAWSVAATMPQLMKKLAIINSPHPGTFLRELQHSPAQQASSAYMNFLIRPDAEALLAADDFRRLWQFLTNGKDPQGSGVSAWLTEDVKDQYRAVWNAGLTGGCNLYRASPLRPPRPHDPAAAAVTLPSELLTVLLPTLVLWAMDDIALPPALIAGLEAYVPNMQLEKIPGASHWIVHEQPALVARMLQGFLSQS</sequence>
<evidence type="ECO:0000313" key="4">
    <source>
        <dbReference type="Proteomes" id="UP000620596"/>
    </source>
</evidence>
<keyword evidence="1 3" id="KW-0378">Hydrolase</keyword>
<dbReference type="PANTHER" id="PTHR43329">
    <property type="entry name" value="EPOXIDE HYDROLASE"/>
    <property type="match status" value="1"/>
</dbReference>
<comment type="caution">
    <text evidence="3">The sequence shown here is derived from an EMBL/GenBank/DDBJ whole genome shotgun (WGS) entry which is preliminary data.</text>
</comment>